<dbReference type="InterPro" id="IPR016035">
    <property type="entry name" value="Acyl_Trfase/lysoPLipase"/>
</dbReference>
<evidence type="ECO:0000313" key="5">
    <source>
        <dbReference type="Proteomes" id="UP001597115"/>
    </source>
</evidence>
<dbReference type="PROSITE" id="PS51635">
    <property type="entry name" value="PNPLA"/>
    <property type="match status" value="1"/>
</dbReference>
<dbReference type="Proteomes" id="UP001597115">
    <property type="component" value="Unassembled WGS sequence"/>
</dbReference>
<feature type="active site" description="Proton acceptor" evidence="2">
    <location>
        <position position="313"/>
    </location>
</feature>
<dbReference type="RefSeq" id="WP_380890067.1">
    <property type="nucleotide sequence ID" value="NZ_JBHUDY010000001.1"/>
</dbReference>
<feature type="active site" description="Nucleophile" evidence="2">
    <location>
        <position position="78"/>
    </location>
</feature>
<sequence length="764" mass="84062">MREKELRLALVCYGGISLAVYMHGITKEVWRLARASRAFQDGRFCTGSQEIYRELLDRIETHAGLKLTVFSDIIAGASAGGINGIFLAQAIATGQSLDPLTDLWLEAADVERLIDPNARATRLSKLWAIPLAMLADRGGDALESVDPDTRAEVRRKLSGFVRARWFEPPFGGEVFTGLLLDALEAMEASEAGPPLLPDDQPLDLFVTLTDFRGHPQRLKLNSPPEVVETEHRLTVSFTDRGGSERKLGDPAELAFAARGTASFPGAFPPFTVKELDAVLAARGIDWAGREAFLARTLPRHAAANMADTAVLIDGSVLANAPFRPAMDALKNRSARREIDRRFVYIDPKPGIRSIRLGGASGAEAPGFFSTILGALTEIPREQPIRDNLEALQGRSGRIARTRRVIDALKDEVEEAITHLFGGTFFLDSPTPARIATWRSRAQTEAARRAGPAYAAYGHLKVSGIVEELAGLIRRLTPGGVGPSRTQAREAIWTELARRGLDRVSAPGAGATPLAIAFFREHDLGFRIRRMRFLARRLAAVQEANVELTRECEAFERCIYEILAFYLEREVASFFSGEVVALACSIDDEPGAAMDAIGAARDLRRIDDEADRLLSDALATLPRVERRDMLFAYLGFAFYDLTTLSLMGAESDGEFDQVKVDRISPDDATSIREGGAEATLKGIRFNSFGAFFSRGYRENDYLWGRLHGADRLIDIVLSSLPPHRTLPPGMAAELKRRLFRAILAEEEPRLTAVPWLFEQLHAEIG</sequence>
<feature type="domain" description="PNPLA" evidence="3">
    <location>
        <begin position="10"/>
        <end position="326"/>
    </location>
</feature>
<evidence type="ECO:0000313" key="4">
    <source>
        <dbReference type="EMBL" id="MFD1611905.1"/>
    </source>
</evidence>
<keyword evidence="2" id="KW-0442">Lipid degradation</keyword>
<accession>A0ABW4I2P7</accession>
<dbReference type="SUPFAM" id="SSF52151">
    <property type="entry name" value="FabD/lysophospholipase-like"/>
    <property type="match status" value="1"/>
</dbReference>
<dbReference type="Pfam" id="PF01734">
    <property type="entry name" value="Patatin"/>
    <property type="match status" value="1"/>
</dbReference>
<name>A0ABW4I2P7_9SPHN</name>
<dbReference type="Pfam" id="PF11856">
    <property type="entry name" value="DUF3376"/>
    <property type="match status" value="1"/>
</dbReference>
<proteinExistence type="predicted"/>
<keyword evidence="2" id="KW-0378">Hydrolase</keyword>
<dbReference type="NCBIfam" id="TIGR03607">
    <property type="entry name" value="patatin-like protein"/>
    <property type="match status" value="1"/>
</dbReference>
<organism evidence="4 5">
    <name type="scientific">Sphingomonas tabacisoli</name>
    <dbReference type="NCBI Taxonomy" id="2249466"/>
    <lineage>
        <taxon>Bacteria</taxon>
        <taxon>Pseudomonadati</taxon>
        <taxon>Pseudomonadota</taxon>
        <taxon>Alphaproteobacteria</taxon>
        <taxon>Sphingomonadales</taxon>
        <taxon>Sphingomonadaceae</taxon>
        <taxon>Sphingomonas</taxon>
    </lineage>
</organism>
<dbReference type="InterPro" id="IPR002641">
    <property type="entry name" value="PNPLA_dom"/>
</dbReference>
<dbReference type="InterPro" id="IPR024282">
    <property type="entry name" value="DUF3376"/>
</dbReference>
<dbReference type="InterPro" id="IPR019894">
    <property type="entry name" value="Patatin-related_protein"/>
</dbReference>
<evidence type="ECO:0000259" key="3">
    <source>
        <dbReference type="PROSITE" id="PS51635"/>
    </source>
</evidence>
<comment type="caution">
    <text evidence="2">Lacks conserved residue(s) required for the propagation of feature annotation.</text>
</comment>
<protein>
    <submittedName>
        <fullName evidence="4">Patatin-like protein</fullName>
    </submittedName>
</protein>
<feature type="short sequence motif" description="GXSXG" evidence="2">
    <location>
        <begin position="76"/>
        <end position="80"/>
    </location>
</feature>
<keyword evidence="1 2" id="KW-0443">Lipid metabolism</keyword>
<keyword evidence="5" id="KW-1185">Reference proteome</keyword>
<reference evidence="5" key="1">
    <citation type="journal article" date="2019" name="Int. J. Syst. Evol. Microbiol.">
        <title>The Global Catalogue of Microorganisms (GCM) 10K type strain sequencing project: providing services to taxonomists for standard genome sequencing and annotation.</title>
        <authorList>
            <consortium name="The Broad Institute Genomics Platform"/>
            <consortium name="The Broad Institute Genome Sequencing Center for Infectious Disease"/>
            <person name="Wu L."/>
            <person name="Ma J."/>
        </authorList>
    </citation>
    <scope>NUCLEOTIDE SEQUENCE [LARGE SCALE GENOMIC DNA]</scope>
    <source>
        <strain evidence="5">CGMCC 1.16275</strain>
    </source>
</reference>
<evidence type="ECO:0000256" key="1">
    <source>
        <dbReference type="ARBA" id="ARBA00023098"/>
    </source>
</evidence>
<comment type="caution">
    <text evidence="4">The sequence shown here is derived from an EMBL/GenBank/DDBJ whole genome shotgun (WGS) entry which is preliminary data.</text>
</comment>
<evidence type="ECO:0000256" key="2">
    <source>
        <dbReference type="PROSITE-ProRule" id="PRU01161"/>
    </source>
</evidence>
<gene>
    <name evidence="4" type="ORF">ACFSCW_08835</name>
</gene>
<dbReference type="Gene3D" id="3.40.1090.10">
    <property type="entry name" value="Cytosolic phospholipase A2 catalytic domain"/>
    <property type="match status" value="1"/>
</dbReference>
<dbReference type="EMBL" id="JBHUDY010000001">
    <property type="protein sequence ID" value="MFD1611905.1"/>
    <property type="molecule type" value="Genomic_DNA"/>
</dbReference>